<accession>A0ABV2WBB4</accession>
<reference evidence="2 3" key="1">
    <citation type="submission" date="2024-06" db="EMBL/GenBank/DDBJ databases">
        <title>The Natural Products Discovery Center: Release of the First 8490 Sequenced Strains for Exploring Actinobacteria Biosynthetic Diversity.</title>
        <authorList>
            <person name="Kalkreuter E."/>
            <person name="Kautsar S.A."/>
            <person name="Yang D."/>
            <person name="Bader C.D."/>
            <person name="Teijaro C.N."/>
            <person name="Fluegel L."/>
            <person name="Davis C.M."/>
            <person name="Simpson J.R."/>
            <person name="Lauterbach L."/>
            <person name="Steele A.D."/>
            <person name="Gui C."/>
            <person name="Meng S."/>
            <person name="Li G."/>
            <person name="Viehrig K."/>
            <person name="Ye F."/>
            <person name="Su P."/>
            <person name="Kiefer A.F."/>
            <person name="Nichols A."/>
            <person name="Cepeda A.J."/>
            <person name="Yan W."/>
            <person name="Fan B."/>
            <person name="Jiang Y."/>
            <person name="Adhikari A."/>
            <person name="Zheng C.-J."/>
            <person name="Schuster L."/>
            <person name="Cowan T.M."/>
            <person name="Smanski M.J."/>
            <person name="Chevrette M.G."/>
            <person name="De Carvalho L.P.S."/>
            <person name="Shen B."/>
        </authorList>
    </citation>
    <scope>NUCLEOTIDE SEQUENCE [LARGE SCALE GENOMIC DNA]</scope>
    <source>
        <strain evidence="2 3">NPDC006337</strain>
    </source>
</reference>
<proteinExistence type="predicted"/>
<keyword evidence="1" id="KW-0472">Membrane</keyword>
<sequence length="58" mass="6282">MTAVENKNKEALRWAPVAILLLLALVAPLFGDSTIAVVAPLLLAVVLACLNIMQRQKR</sequence>
<keyword evidence="1" id="KW-1133">Transmembrane helix</keyword>
<name>A0ABV2WBB4_9ACTN</name>
<organism evidence="2 3">
    <name type="scientific">Streptomyces lavendulocolor</name>
    <dbReference type="NCBI Taxonomy" id="67316"/>
    <lineage>
        <taxon>Bacteria</taxon>
        <taxon>Bacillati</taxon>
        <taxon>Actinomycetota</taxon>
        <taxon>Actinomycetes</taxon>
        <taxon>Kitasatosporales</taxon>
        <taxon>Streptomycetaceae</taxon>
        <taxon>Streptomyces</taxon>
    </lineage>
</organism>
<dbReference type="Proteomes" id="UP001550378">
    <property type="component" value="Unassembled WGS sequence"/>
</dbReference>
<dbReference type="RefSeq" id="WP_359656091.1">
    <property type="nucleotide sequence ID" value="NZ_JBEXZO010000038.1"/>
</dbReference>
<feature type="transmembrane region" description="Helical" evidence="1">
    <location>
        <begin position="12"/>
        <end position="29"/>
    </location>
</feature>
<feature type="transmembrane region" description="Helical" evidence="1">
    <location>
        <begin position="35"/>
        <end position="53"/>
    </location>
</feature>
<keyword evidence="3" id="KW-1185">Reference proteome</keyword>
<evidence type="ECO:0000313" key="3">
    <source>
        <dbReference type="Proteomes" id="UP001550378"/>
    </source>
</evidence>
<evidence type="ECO:0000313" key="2">
    <source>
        <dbReference type="EMBL" id="MEU0710633.1"/>
    </source>
</evidence>
<comment type="caution">
    <text evidence="2">The sequence shown here is derived from an EMBL/GenBank/DDBJ whole genome shotgun (WGS) entry which is preliminary data.</text>
</comment>
<protein>
    <submittedName>
        <fullName evidence="2">Uncharacterized protein</fullName>
    </submittedName>
</protein>
<keyword evidence="1" id="KW-0812">Transmembrane</keyword>
<gene>
    <name evidence="2" type="ORF">ABZ508_25040</name>
</gene>
<evidence type="ECO:0000256" key="1">
    <source>
        <dbReference type="SAM" id="Phobius"/>
    </source>
</evidence>
<dbReference type="EMBL" id="JBEXZR010000026">
    <property type="protein sequence ID" value="MEU0710633.1"/>
    <property type="molecule type" value="Genomic_DNA"/>
</dbReference>